<dbReference type="EMBL" id="FNTY01000002">
    <property type="protein sequence ID" value="SEE10959.1"/>
    <property type="molecule type" value="Genomic_DNA"/>
</dbReference>
<evidence type="ECO:0000313" key="3">
    <source>
        <dbReference type="Proteomes" id="UP000198985"/>
    </source>
</evidence>
<name>A0A1H5G5N8_9PSED</name>
<dbReference type="Proteomes" id="UP000198985">
    <property type="component" value="Unassembled WGS sequence"/>
</dbReference>
<accession>A0A1H5G5N8</accession>
<protein>
    <submittedName>
        <fullName evidence="2">Uncharacterized protein</fullName>
    </submittedName>
</protein>
<keyword evidence="1" id="KW-0472">Membrane</keyword>
<keyword evidence="1" id="KW-0812">Transmembrane</keyword>
<gene>
    <name evidence="2" type="ORF">SAMN04490194_1037</name>
</gene>
<organism evidence="2 3">
    <name type="scientific">Pseudomonas migulae</name>
    <dbReference type="NCBI Taxonomy" id="78543"/>
    <lineage>
        <taxon>Bacteria</taxon>
        <taxon>Pseudomonadati</taxon>
        <taxon>Pseudomonadota</taxon>
        <taxon>Gammaproteobacteria</taxon>
        <taxon>Pseudomonadales</taxon>
        <taxon>Pseudomonadaceae</taxon>
        <taxon>Pseudomonas</taxon>
    </lineage>
</organism>
<sequence length="105" mass="11776">MLAKRPCQAIQISGMGINAKHRLQQRRLQHLQVAAGHGDLDLDFHHLLRLLLVVLALLSTGQLSLLFGEDTAYELMVMVLTLIMAHYSWADLPIGLPGKIRTQNR</sequence>
<evidence type="ECO:0000313" key="2">
    <source>
        <dbReference type="EMBL" id="SEE10959.1"/>
    </source>
</evidence>
<keyword evidence="1" id="KW-1133">Transmembrane helix</keyword>
<dbReference type="AlphaFoldDB" id="A0A1H5G5N8"/>
<reference evidence="2 3" key="1">
    <citation type="submission" date="2016-10" db="EMBL/GenBank/DDBJ databases">
        <authorList>
            <person name="de Groot N.N."/>
        </authorList>
    </citation>
    <scope>NUCLEOTIDE SEQUENCE [LARGE SCALE GENOMIC DNA]</scope>
    <source>
        <strain evidence="2 3">BS3662</strain>
    </source>
</reference>
<feature type="transmembrane region" description="Helical" evidence="1">
    <location>
        <begin position="73"/>
        <end position="96"/>
    </location>
</feature>
<feature type="transmembrane region" description="Helical" evidence="1">
    <location>
        <begin position="47"/>
        <end position="67"/>
    </location>
</feature>
<evidence type="ECO:0000256" key="1">
    <source>
        <dbReference type="SAM" id="Phobius"/>
    </source>
</evidence>
<proteinExistence type="predicted"/>